<dbReference type="KEGG" id="amr:AM1_2593"/>
<dbReference type="EMBL" id="CP000828">
    <property type="protein sequence ID" value="ABW25728.1"/>
    <property type="molecule type" value="Genomic_DNA"/>
</dbReference>
<accession>A8ZM10</accession>
<sequence>MSASRSPEPTIGFVDEYCQLFAELFPQVRSYEAFKHLHLGMISDIKRKSLPAIARAVGLENHQSLHHFLSESPWVASHLSDKRLDIILKILDGRRLILLIDETGDCKKGKSTDYVKRQYIGNVGKKENGIVAVTAYGLFQGMILPLSFEVYKPRERLKEEDEYLSKPQIAAGMIRQLQGMGFCFELVLADSLYGEAQTNFVNVLEELKLPYILAIRSNHAVWLPAEQAVFAEPWQSFERTFSNGTTETRYRQEIIYGQRHHQKRYWLLTTDPQTLPENSTSYVMAAAPEIKLDEIGDCYGFRTWIEYGLKQSKDTLGWADFRMTHYEQIEKWWEIVMSAFLMVSLFADVFNDSCPVAHQHFAQHPWWDNQNGWKNLLNNVRLIIQPLISWNLLKRWLEVFPSRALKKGFEQLTSKMEAFCCPLVRKLLKHPDFLSV</sequence>
<geneLocation type="plasmid" evidence="21 23">
    <name>pREB7</name>
</geneLocation>
<evidence type="ECO:0000313" key="19">
    <source>
        <dbReference type="EMBL" id="ABW31780.1"/>
    </source>
</evidence>
<dbReference type="InterPro" id="IPR038721">
    <property type="entry name" value="IS701-like_DDE_dom"/>
</dbReference>
<evidence type="ECO:0000313" key="3">
    <source>
        <dbReference type="EMBL" id="ABW25587.1"/>
    </source>
</evidence>
<dbReference type="InterPro" id="IPR012337">
    <property type="entry name" value="RNaseH-like_sf"/>
</dbReference>
<dbReference type="KEGG" id="amr:AM1_0965"/>
<dbReference type="KEGG" id="amr:AM1_5679"/>
<evidence type="ECO:0000313" key="17">
    <source>
        <dbReference type="EMBL" id="ABW30626.1"/>
    </source>
</evidence>
<dbReference type="KEGG" id="amr:AM1_3924"/>
<organism evidence="19 23">
    <name type="scientific">Acaryochloris marina (strain MBIC 11017)</name>
    <dbReference type="NCBI Taxonomy" id="329726"/>
    <lineage>
        <taxon>Bacteria</taxon>
        <taxon>Bacillati</taxon>
        <taxon>Cyanobacteriota</taxon>
        <taxon>Cyanophyceae</taxon>
        <taxon>Acaryochloridales</taxon>
        <taxon>Acaryochloridaceae</taxon>
        <taxon>Acaryochloris</taxon>
    </lineage>
</organism>
<dbReference type="KEGG" id="amr:AM1_3629"/>
<evidence type="ECO:0000313" key="10">
    <source>
        <dbReference type="EMBL" id="ABW27600.1"/>
    </source>
</evidence>
<dbReference type="PANTHER" id="PTHR33627">
    <property type="entry name" value="TRANSPOSASE"/>
    <property type="match status" value="1"/>
</dbReference>
<protein>
    <submittedName>
        <fullName evidence="19">Transposase</fullName>
    </submittedName>
</protein>
<dbReference type="SUPFAM" id="SSF53098">
    <property type="entry name" value="Ribonuclease H-like"/>
    <property type="match status" value="1"/>
</dbReference>
<dbReference type="Proteomes" id="UP000000268">
    <property type="component" value="Plasmid pREB2"/>
</dbReference>
<dbReference type="KEGG" id="amr:AM1_G0064"/>
<dbReference type="EMBL" id="CP000844">
    <property type="protein sequence ID" value="ABW33244.1"/>
    <property type="molecule type" value="Genomic_DNA"/>
</dbReference>
<dbReference type="AlphaFoldDB" id="A8ZM10"/>
<dbReference type="KEGG" id="amr:AM1_5177"/>
<dbReference type="EMBL" id="CP000828">
    <property type="protein sequence ID" value="ABW28909.1"/>
    <property type="molecule type" value="Genomic_DNA"/>
</dbReference>
<reference evidence="19 23" key="2">
    <citation type="journal article" date="2008" name="Proc. Natl. Acad. Sci. U.S.A.">
        <title>Niche adaptation and genome expansion in the chlorophyll d-producing cyanobacterium Acaryochloris marina.</title>
        <authorList>
            <person name="Swingley W.D."/>
            <person name="Chen M."/>
            <person name="Cheung P.C."/>
            <person name="Conrad A.L."/>
            <person name="Dejesa L.C."/>
            <person name="Hao J."/>
            <person name="Honchak B.M."/>
            <person name="Karbach L.E."/>
            <person name="Kurdoglu A."/>
            <person name="Lahiri S."/>
            <person name="Mastrian S.D."/>
            <person name="Miyashita H."/>
            <person name="Page L."/>
            <person name="Ramakrishna P."/>
            <person name="Satoh S."/>
            <person name="Sattley W.M."/>
            <person name="Shimada Y."/>
            <person name="Taylor H.L."/>
            <person name="Tomo T."/>
            <person name="Tsuchiya T."/>
            <person name="Wang Z.T."/>
            <person name="Raymond J."/>
            <person name="Mimuro M."/>
            <person name="Blankenship R.E."/>
            <person name="Touchman J.W."/>
        </authorList>
    </citation>
    <scope>NUCLEOTIDE SEQUENCE [LARGE SCALE GENOMIC DNA]</scope>
    <source>
        <strain evidence="23">MBIC 11017</strain>
        <strain evidence="19">MBIC11017</strain>
        <strain evidence="19">pREB2</strain>
        <strain evidence="20">pREB4</strain>
        <strain evidence="21">pREB7</strain>
        <plasmid>MBIC 11017</plasmid>
        <plasmid evidence="23">Plasmid pREB2</plasmid>
        <plasmid evidence="23">Plasmid pREB4</plasmid>
        <plasmid evidence="23">Plasmid pREB7</plasmid>
        <plasmid evidence="19">pREB2</plasmid>
        <plasmid evidence="20">pREB4</plasmid>
        <plasmid evidence="21">pREB7</plasmid>
    </source>
</reference>
<evidence type="ECO:0000313" key="8">
    <source>
        <dbReference type="EMBL" id="ABW27406.1"/>
    </source>
</evidence>
<keyword evidence="23" id="KW-1185">Reference proteome</keyword>
<dbReference type="EMBL" id="CP000828">
    <property type="protein sequence ID" value="ABW28619.1"/>
    <property type="molecule type" value="Genomic_DNA"/>
</dbReference>
<dbReference type="KEGG" id="amr:AM1_6261"/>
<evidence type="ECO:0000313" key="16">
    <source>
        <dbReference type="EMBL" id="ABW30247.1"/>
    </source>
</evidence>
<dbReference type="EMBL" id="CP000828">
    <property type="protein sequence ID" value="ABW29211.1"/>
    <property type="molecule type" value="Genomic_DNA"/>
</dbReference>
<evidence type="ECO:0000313" key="12">
    <source>
        <dbReference type="EMBL" id="ABW28691.1"/>
    </source>
</evidence>
<proteinExistence type="predicted"/>
<evidence type="ECO:0000313" key="20">
    <source>
        <dbReference type="EMBL" id="ABW32517.1"/>
    </source>
</evidence>
<dbReference type="Proteomes" id="UP000000268">
    <property type="component" value="Plasmid pREB4"/>
</dbReference>
<dbReference type="Proteomes" id="UP000000268">
    <property type="component" value="Chromosome"/>
</dbReference>
<dbReference type="KEGG" id="amr:AM1_4231"/>
<dbReference type="STRING" id="329726.AM1_0223"/>
<dbReference type="EMBL" id="CP000828">
    <property type="protein sequence ID" value="ABW28691.1"/>
    <property type="molecule type" value="Genomic_DNA"/>
</dbReference>
<evidence type="ECO:0000313" key="15">
    <source>
        <dbReference type="EMBL" id="ABW30139.1"/>
    </source>
</evidence>
<dbReference type="HOGENOM" id="CLU_049561_0_0_3"/>
<dbReference type="EMBL" id="CP000828">
    <property type="protein sequence ID" value="ABW26164.1"/>
    <property type="molecule type" value="Genomic_DNA"/>
</dbReference>
<dbReference type="EMBL" id="CP000828">
    <property type="protein sequence ID" value="ABW26007.1"/>
    <property type="molecule type" value="Genomic_DNA"/>
</dbReference>
<dbReference type="EMBL" id="CP000828">
    <property type="protein sequence ID" value="ABW27406.1"/>
    <property type="molecule type" value="Genomic_DNA"/>
</dbReference>
<dbReference type="EMBL" id="CP000828">
    <property type="protein sequence ID" value="ABW31193.1"/>
    <property type="molecule type" value="Genomic_DNA"/>
</dbReference>
<dbReference type="KEGG" id="amr:AM1_1927"/>
<dbReference type="EMBL" id="CP000828">
    <property type="protein sequence ID" value="ABW30247.1"/>
    <property type="molecule type" value="Genomic_DNA"/>
</dbReference>
<dbReference type="InterPro" id="IPR039365">
    <property type="entry name" value="IS701-like"/>
</dbReference>
<dbReference type="KEGG" id="amr:AM1_2396"/>
<dbReference type="KEGG" id="amr:AM1_D0020"/>
<geneLocation type="plasmid" evidence="19 23">
    <name>pREB2</name>
</geneLocation>
<reference evidence="19" key="1">
    <citation type="submission" date="2007-09" db="EMBL/GenBank/DDBJ databases">
        <authorList>
            <person name="Touchman J."/>
        </authorList>
    </citation>
    <scope>NUCLEOTIDE SEQUENCE</scope>
    <source>
        <strain evidence="19">MBIC11017</strain>
        <plasmid evidence="19">pREB2</plasmid>
        <plasmid evidence="20">pREB4</plasmid>
        <plasmid evidence="21">pREB7</plasmid>
    </source>
</reference>
<dbReference type="EMBL" id="CP000841">
    <property type="protein sequence ID" value="ABW32517.1"/>
    <property type="molecule type" value="Genomic_DNA"/>
</dbReference>
<dbReference type="KEGG" id="amr:AM1_0535"/>
<dbReference type="RefSeq" id="WP_012160919.1">
    <property type="nucleotide sequence ID" value="NC_009925.1"/>
</dbReference>
<gene>
    <name evidence="2" type="ordered locus">AM1_0223</name>
    <name evidence="3" type="ordered locus">AM1_0535</name>
    <name evidence="4" type="ordered locus">AM1_0681</name>
    <name evidence="5" type="ordered locus">AM1_0965</name>
    <name evidence="6" type="ordered locus">AM1_1125</name>
    <name evidence="7" type="ordered locus">AM1_1927</name>
    <name evidence="8" type="ordered locus">AM1_2396</name>
    <name evidence="9" type="ordered locus">AM1_2590</name>
    <name evidence="10" type="ordered locus">AM1_2593</name>
    <name evidence="11" type="ordered locus">AM1_3629</name>
    <name evidence="12" type="ordered locus">AM1_3701</name>
    <name evidence="13" type="ordered locus">AM1_3924</name>
    <name evidence="14" type="ordered locus">AM1_4231</name>
    <name evidence="15" type="ordered locus">AM1_5177</name>
    <name evidence="16" type="ordered locus">AM1_5286</name>
    <name evidence="17" type="ordered locus">AM1_5679</name>
    <name evidence="18" type="ordered locus">AM1_6261</name>
    <name evidence="19" type="ordered locus">AM1_B0054</name>
    <name evidence="20" type="ordered locus">AM1_D0020</name>
    <name evidence="21" type="ordered locus">AM1_G0001</name>
    <name evidence="22" type="ordered locus">AM1_G0064</name>
</gene>
<name>A8ZM10_ACAM1</name>
<dbReference type="KEGG" id="amr:AM1_3701"/>
<dbReference type="Proteomes" id="UP000000268">
    <property type="component" value="Plasmid pREB7"/>
</dbReference>
<evidence type="ECO:0000313" key="6">
    <source>
        <dbReference type="EMBL" id="ABW26164.1"/>
    </source>
</evidence>
<evidence type="ECO:0000313" key="13">
    <source>
        <dbReference type="EMBL" id="ABW28909.1"/>
    </source>
</evidence>
<evidence type="ECO:0000313" key="7">
    <source>
        <dbReference type="EMBL" id="ABW26945.1"/>
    </source>
</evidence>
<evidence type="ECO:0000313" key="5">
    <source>
        <dbReference type="EMBL" id="ABW26007.1"/>
    </source>
</evidence>
<evidence type="ECO:0000313" key="22">
    <source>
        <dbReference type="EMBL" id="ABW33244.1"/>
    </source>
</evidence>
<dbReference type="KEGG" id="amr:AM1_0223"/>
<dbReference type="EMBL" id="CP000828">
    <property type="protein sequence ID" value="ABW25587.1"/>
    <property type="molecule type" value="Genomic_DNA"/>
</dbReference>
<evidence type="ECO:0000313" key="23">
    <source>
        <dbReference type="Proteomes" id="UP000000268"/>
    </source>
</evidence>
<dbReference type="PANTHER" id="PTHR33627:SF1">
    <property type="entry name" value="TRANSPOSASE"/>
    <property type="match status" value="1"/>
</dbReference>
<dbReference type="KEGG" id="amr:AM1_5286"/>
<feature type="domain" description="Transposase IS701-like DDE" evidence="1">
    <location>
        <begin position="30"/>
        <end position="232"/>
    </location>
</feature>
<keyword evidence="19" id="KW-0614">Plasmid</keyword>
<dbReference type="KEGG" id="amr:AM1_2590"/>
<dbReference type="EMBL" id="CP000844">
    <property type="protein sequence ID" value="ABW33181.1"/>
    <property type="molecule type" value="Genomic_DNA"/>
</dbReference>
<evidence type="ECO:0000313" key="11">
    <source>
        <dbReference type="EMBL" id="ABW28619.1"/>
    </source>
</evidence>
<dbReference type="EMBL" id="CP000828">
    <property type="protein sequence ID" value="ABW25309.1"/>
    <property type="molecule type" value="Genomic_DNA"/>
</dbReference>
<dbReference type="eggNOG" id="COG5659">
    <property type="taxonomic scope" value="Bacteria"/>
</dbReference>
<dbReference type="Pfam" id="PF13546">
    <property type="entry name" value="DDE_5"/>
    <property type="match status" value="1"/>
</dbReference>
<evidence type="ECO:0000313" key="2">
    <source>
        <dbReference type="EMBL" id="ABW25309.1"/>
    </source>
</evidence>
<dbReference type="KEGG" id="amr:AM1_1125"/>
<evidence type="ECO:0000259" key="1">
    <source>
        <dbReference type="Pfam" id="PF13546"/>
    </source>
</evidence>
<dbReference type="NCBIfam" id="NF033540">
    <property type="entry name" value="transpos_IS701"/>
    <property type="match status" value="1"/>
</dbReference>
<dbReference type="OrthoDB" id="517776at2"/>
<dbReference type="EMBL" id="CP000839">
    <property type="protein sequence ID" value="ABW31780.1"/>
    <property type="molecule type" value="Genomic_DNA"/>
</dbReference>
<dbReference type="EMBL" id="CP000828">
    <property type="protein sequence ID" value="ABW27597.1"/>
    <property type="molecule type" value="Genomic_DNA"/>
</dbReference>
<dbReference type="EMBL" id="CP000828">
    <property type="protein sequence ID" value="ABW27600.1"/>
    <property type="molecule type" value="Genomic_DNA"/>
</dbReference>
<evidence type="ECO:0000313" key="9">
    <source>
        <dbReference type="EMBL" id="ABW27597.1"/>
    </source>
</evidence>
<geneLocation type="plasmid" evidence="20 23">
    <name>pREB4</name>
</geneLocation>
<dbReference type="EMBL" id="CP000828">
    <property type="protein sequence ID" value="ABW30626.1"/>
    <property type="molecule type" value="Genomic_DNA"/>
</dbReference>
<dbReference type="EMBL" id="CP000828">
    <property type="protein sequence ID" value="ABW26945.1"/>
    <property type="molecule type" value="Genomic_DNA"/>
</dbReference>
<evidence type="ECO:0000313" key="4">
    <source>
        <dbReference type="EMBL" id="ABW25728.1"/>
    </source>
</evidence>
<evidence type="ECO:0000313" key="14">
    <source>
        <dbReference type="EMBL" id="ABW29211.1"/>
    </source>
</evidence>
<evidence type="ECO:0000313" key="18">
    <source>
        <dbReference type="EMBL" id="ABW31193.1"/>
    </source>
</evidence>
<dbReference type="KEGG" id="amr:AM1_B0054"/>
<dbReference type="KEGG" id="amr:AM1_G0001"/>
<evidence type="ECO:0000313" key="21">
    <source>
        <dbReference type="EMBL" id="ABW33181.1"/>
    </source>
</evidence>
<dbReference type="EMBL" id="CP000828">
    <property type="protein sequence ID" value="ABW30139.1"/>
    <property type="molecule type" value="Genomic_DNA"/>
</dbReference>
<dbReference type="KEGG" id="amr:AM1_0681"/>